<evidence type="ECO:0000313" key="3">
    <source>
        <dbReference type="EMBL" id="KKL88816.1"/>
    </source>
</evidence>
<comment type="caution">
    <text evidence="1">The sequence shown here is derived from an EMBL/GenBank/DDBJ whole genome shotgun (WGS) entry which is preliminary data.</text>
</comment>
<gene>
    <name evidence="3" type="ORF">LCGC14_1920960</name>
    <name evidence="2" type="ORF">LCGC14_2507270</name>
    <name evidence="1" type="ORF">LCGC14_2701600</name>
</gene>
<accession>A0A0F9C7G9</accession>
<reference evidence="1" key="1">
    <citation type="journal article" date="2015" name="Nature">
        <title>Complex archaea that bridge the gap between prokaryotes and eukaryotes.</title>
        <authorList>
            <person name="Spang A."/>
            <person name="Saw J.H."/>
            <person name="Jorgensen S.L."/>
            <person name="Zaremba-Niedzwiedzka K."/>
            <person name="Martijn J."/>
            <person name="Lind A.E."/>
            <person name="van Eijk R."/>
            <person name="Schleper C."/>
            <person name="Guy L."/>
            <person name="Ettema T.J."/>
        </authorList>
    </citation>
    <scope>NUCLEOTIDE SEQUENCE</scope>
</reference>
<sequence>MKRTQWGCYRDEDRKCEIIRNVFEEDNDYGDKAGDVYYIVKWDNGGYSDPFYKLWQARRSVLATPKIGGRCPQCGGISRRLNLLSYMQYARCDSCATSQ</sequence>
<proteinExistence type="predicted"/>
<protein>
    <submittedName>
        <fullName evidence="1">Uncharacterized protein</fullName>
    </submittedName>
</protein>
<organism evidence="1">
    <name type="scientific">marine sediment metagenome</name>
    <dbReference type="NCBI Taxonomy" id="412755"/>
    <lineage>
        <taxon>unclassified sequences</taxon>
        <taxon>metagenomes</taxon>
        <taxon>ecological metagenomes</taxon>
    </lineage>
</organism>
<name>A0A0F9C7G9_9ZZZZ</name>
<evidence type="ECO:0000313" key="1">
    <source>
        <dbReference type="EMBL" id="KKK92571.1"/>
    </source>
</evidence>
<dbReference type="EMBL" id="LAZR01020456">
    <property type="protein sequence ID" value="KKL88816.1"/>
    <property type="molecule type" value="Genomic_DNA"/>
</dbReference>
<dbReference type="EMBL" id="LAZR01040123">
    <property type="protein sequence ID" value="KKL15273.1"/>
    <property type="molecule type" value="Genomic_DNA"/>
</dbReference>
<evidence type="ECO:0000313" key="2">
    <source>
        <dbReference type="EMBL" id="KKL15273.1"/>
    </source>
</evidence>
<dbReference type="AlphaFoldDB" id="A0A0F9C7G9"/>
<dbReference type="EMBL" id="LAZR01048154">
    <property type="protein sequence ID" value="KKK92571.1"/>
    <property type="molecule type" value="Genomic_DNA"/>
</dbReference>